<reference evidence="2 3" key="1">
    <citation type="journal article" date="2021" name="Sci. Rep.">
        <title>Genome sequencing of the multicellular alga Astrephomene provides insights into convergent evolution of germ-soma differentiation.</title>
        <authorList>
            <person name="Yamashita S."/>
            <person name="Yamamoto K."/>
            <person name="Matsuzaki R."/>
            <person name="Suzuki S."/>
            <person name="Yamaguchi H."/>
            <person name="Hirooka S."/>
            <person name="Minakuchi Y."/>
            <person name="Miyagishima S."/>
            <person name="Kawachi M."/>
            <person name="Toyoda A."/>
            <person name="Nozaki H."/>
        </authorList>
    </citation>
    <scope>NUCLEOTIDE SEQUENCE [LARGE SCALE GENOMIC DNA]</scope>
    <source>
        <strain evidence="2 3">NIES-4017</strain>
    </source>
</reference>
<dbReference type="EMBL" id="BMAR01000011">
    <property type="protein sequence ID" value="GFR46028.1"/>
    <property type="molecule type" value="Genomic_DNA"/>
</dbReference>
<sequence>RIDVSSMATTKKLINSPETAVVDSLEGLVLTYGHLQRLEGWPKIKVVINRNHDKSKVAVISGGGSGHEPAHAGYVGDGMLAAAVAGDVFASPPADAVLAAIRAVTGPAGALLVVKNYTGDRLCFGLAAERALCEGFAVE</sequence>
<evidence type="ECO:0000259" key="1">
    <source>
        <dbReference type="PROSITE" id="PS51481"/>
    </source>
</evidence>
<dbReference type="FunFam" id="3.40.50.10440:FF:000001">
    <property type="entry name" value="Dihydroxyacetone kinase, DhaK subunit"/>
    <property type="match status" value="1"/>
</dbReference>
<comment type="caution">
    <text evidence="2">The sequence shown here is derived from an EMBL/GenBank/DDBJ whole genome shotgun (WGS) entry which is preliminary data.</text>
</comment>
<dbReference type="PANTHER" id="PTHR28629:SF4">
    <property type="entry name" value="TRIOKINASE_FMN CYCLASE"/>
    <property type="match status" value="1"/>
</dbReference>
<dbReference type="GO" id="GO:0005829">
    <property type="term" value="C:cytosol"/>
    <property type="evidence" value="ECO:0007669"/>
    <property type="project" value="TreeGrafter"/>
</dbReference>
<name>A0AAD3DSU9_9CHLO</name>
<dbReference type="Proteomes" id="UP001054857">
    <property type="component" value="Unassembled WGS sequence"/>
</dbReference>
<organism evidence="2 3">
    <name type="scientific">Astrephomene gubernaculifera</name>
    <dbReference type="NCBI Taxonomy" id="47775"/>
    <lineage>
        <taxon>Eukaryota</taxon>
        <taxon>Viridiplantae</taxon>
        <taxon>Chlorophyta</taxon>
        <taxon>core chlorophytes</taxon>
        <taxon>Chlorophyceae</taxon>
        <taxon>CS clade</taxon>
        <taxon>Chlamydomonadales</taxon>
        <taxon>Astrephomenaceae</taxon>
        <taxon>Astrephomene</taxon>
    </lineage>
</organism>
<dbReference type="Gene3D" id="3.40.50.10440">
    <property type="entry name" value="Dihydroxyacetone kinase, domain 1"/>
    <property type="match status" value="1"/>
</dbReference>
<dbReference type="PANTHER" id="PTHR28629">
    <property type="entry name" value="TRIOKINASE/FMN CYCLASE"/>
    <property type="match status" value="1"/>
</dbReference>
<protein>
    <recommendedName>
        <fullName evidence="1">DhaK domain-containing protein</fullName>
    </recommendedName>
</protein>
<evidence type="ECO:0000313" key="2">
    <source>
        <dbReference type="EMBL" id="GFR46028.1"/>
    </source>
</evidence>
<dbReference type="PROSITE" id="PS51481">
    <property type="entry name" value="DHAK"/>
    <property type="match status" value="1"/>
</dbReference>
<dbReference type="AlphaFoldDB" id="A0AAD3DSU9"/>
<feature type="non-terminal residue" evidence="2">
    <location>
        <position position="139"/>
    </location>
</feature>
<dbReference type="InterPro" id="IPR050861">
    <property type="entry name" value="Dihydroxyacetone_Kinase"/>
</dbReference>
<keyword evidence="3" id="KW-1185">Reference proteome</keyword>
<dbReference type="GO" id="GO:0004371">
    <property type="term" value="F:glycerone kinase activity"/>
    <property type="evidence" value="ECO:0007669"/>
    <property type="project" value="InterPro"/>
</dbReference>
<evidence type="ECO:0000313" key="3">
    <source>
        <dbReference type="Proteomes" id="UP001054857"/>
    </source>
</evidence>
<dbReference type="InterPro" id="IPR004006">
    <property type="entry name" value="DhaK_dom"/>
</dbReference>
<feature type="domain" description="DhaK" evidence="1">
    <location>
        <begin position="16"/>
        <end position="139"/>
    </location>
</feature>
<dbReference type="Pfam" id="PF02733">
    <property type="entry name" value="Dak1"/>
    <property type="match status" value="1"/>
</dbReference>
<dbReference type="SUPFAM" id="SSF82549">
    <property type="entry name" value="DAK1/DegV-like"/>
    <property type="match status" value="1"/>
</dbReference>
<dbReference type="GO" id="GO:0019563">
    <property type="term" value="P:glycerol catabolic process"/>
    <property type="evidence" value="ECO:0007669"/>
    <property type="project" value="TreeGrafter"/>
</dbReference>
<proteinExistence type="predicted"/>
<feature type="non-terminal residue" evidence="2">
    <location>
        <position position="1"/>
    </location>
</feature>
<gene>
    <name evidence="2" type="ORF">Agub_g7302</name>
</gene>
<accession>A0AAD3DSU9</accession>